<comment type="caution">
    <text evidence="6">Lacks conserved residue(s) required for the propagation of feature annotation.</text>
</comment>
<feature type="domain" description="Rubisco accumulation factor 1 helix turn helix" evidence="9">
    <location>
        <begin position="22"/>
        <end position="81"/>
    </location>
</feature>
<comment type="subunit">
    <text evidence="6">Homodimer. Forms an RbcL(8)-Raf1(8) complex. Forms complexes of many stoichiometries with RbcL with and without RbcS. RbcX and Raf1 can bind simultaneously to RbcL.</text>
</comment>
<dbReference type="InterPro" id="IPR040858">
    <property type="entry name" value="Raf1_C"/>
</dbReference>
<evidence type="ECO:0000256" key="2">
    <source>
        <dbReference type="ARBA" id="ARBA00022531"/>
    </source>
</evidence>
<dbReference type="RefSeq" id="WP_096830625.1">
    <property type="nucleotide sequence ID" value="NZ_NXIB02000001.1"/>
</dbReference>
<dbReference type="PANTHER" id="PTHR35299">
    <property type="entry name" value="RUBISCO ACCUMULATION FACTOR 1"/>
    <property type="match status" value="1"/>
</dbReference>
<dbReference type="GO" id="GO:0015977">
    <property type="term" value="P:carbon fixation"/>
    <property type="evidence" value="ECO:0007669"/>
    <property type="project" value="UniProtKB-UniRule"/>
</dbReference>
<comment type="subcellular location">
    <subcellularLocation>
        <location evidence="6">Cytoplasm</location>
    </subcellularLocation>
</comment>
<comment type="domain">
    <text evidence="6">Has 3 domains, the N-terminal alpha-helical domain, an extended flexible linker and the C-terminal beta-sheet domain. The 2 C-terminal beta-sheet domains are swapped and pack against each other to form the dimer interface.</text>
</comment>
<evidence type="ECO:0000256" key="1">
    <source>
        <dbReference type="ARBA" id="ARBA00022490"/>
    </source>
</evidence>
<dbReference type="Pfam" id="PF18087">
    <property type="entry name" value="RuBisCo_chap_C"/>
    <property type="match status" value="1"/>
</dbReference>
<dbReference type="PANTHER" id="PTHR35299:SF6">
    <property type="entry name" value="RUBISCO ACCUMULATION FACTOR 1"/>
    <property type="match status" value="1"/>
</dbReference>
<dbReference type="InterPro" id="IPR046382">
    <property type="entry name" value="Raf1_cyn"/>
</dbReference>
<keyword evidence="11" id="KW-1185">Reference proteome</keyword>
<organism evidence="10 11">
    <name type="scientific">Tychonema bourrellyi FEM_GT703</name>
    <dbReference type="NCBI Taxonomy" id="2040638"/>
    <lineage>
        <taxon>Bacteria</taxon>
        <taxon>Bacillati</taxon>
        <taxon>Cyanobacteriota</taxon>
        <taxon>Cyanophyceae</taxon>
        <taxon>Oscillatoriophycideae</taxon>
        <taxon>Oscillatoriales</taxon>
        <taxon>Microcoleaceae</taxon>
        <taxon>Tychonema</taxon>
    </lineage>
</organism>
<dbReference type="GO" id="GO:0110102">
    <property type="term" value="P:ribulose bisphosphate carboxylase complex assembly"/>
    <property type="evidence" value="ECO:0007669"/>
    <property type="project" value="UniProtKB-UniRule"/>
</dbReference>
<protein>
    <recommendedName>
        <fullName evidence="5 6">RuBisCO accumulation factor 1</fullName>
    </recommendedName>
</protein>
<dbReference type="GO" id="GO:0015979">
    <property type="term" value="P:photosynthesis"/>
    <property type="evidence" value="ECO:0007669"/>
    <property type="project" value="UniProtKB-KW"/>
</dbReference>
<feature type="domain" description="Rubisco accumulation factor 1 C-terminal" evidence="7">
    <location>
        <begin position="212"/>
        <end position="349"/>
    </location>
</feature>
<keyword evidence="1 6" id="KW-0963">Cytoplasm</keyword>
<keyword evidence="2 6" id="KW-0602">Photosynthesis</keyword>
<comment type="function">
    <text evidence="6">A major RuBisCO chaperone. Acts after GroEL-GroES chaperonin to fold and/or assemble the large subunit of RuBisCO (ccbL, rbcL). Cooperates with RbcX in RbcL folding, plays the major role in assembly of dimers into RbcL(8)-Raf1(8) intermediate complexes. RbcS replaces Raf1, leading to holoenzyme formation.</text>
</comment>
<dbReference type="GO" id="GO:0005737">
    <property type="term" value="C:cytoplasm"/>
    <property type="evidence" value="ECO:0007669"/>
    <property type="project" value="UniProtKB-SubCell"/>
</dbReference>
<dbReference type="HAMAP" id="MF_00856">
    <property type="entry name" value="Raf1"/>
    <property type="match status" value="1"/>
</dbReference>
<evidence type="ECO:0000259" key="7">
    <source>
        <dbReference type="Pfam" id="PF18087"/>
    </source>
</evidence>
<dbReference type="AlphaFoldDB" id="A0A2G4F6G6"/>
<dbReference type="InterPro" id="IPR040781">
    <property type="entry name" value="Raf1_HTH"/>
</dbReference>
<dbReference type="EMBL" id="NXIB02000001">
    <property type="protein sequence ID" value="PHX57383.1"/>
    <property type="molecule type" value="Genomic_DNA"/>
</dbReference>
<evidence type="ECO:0000256" key="5">
    <source>
        <dbReference type="ARBA" id="ARBA00023859"/>
    </source>
</evidence>
<evidence type="ECO:0000256" key="6">
    <source>
        <dbReference type="HAMAP-Rule" id="MF_00856"/>
    </source>
</evidence>
<sequence>MTDTPQDSSGPASLSSTDAVELENLVRSLRRKEGGWVHWGQACTALQKAGYSTQRIFEETGFEPIQQNQVSVAAQVYTSMVTAGTSEEVRSHFLAKGSDILYEFRVLSQPQRAAAAALILAHNLDVDDARDVAKAMKEFSRIGSLPQGFTDTAGDAMAYQCWQSARQNSDLQERSRLIARGLKLASSPSARQQIEHLLVDFTVVTRRSAPRLPVYRLDSEEQLPRIVPVVGELPLSTADLQAVPLLEEIEPFRMVKFSGSGAWVAIPGWQVILNAEDPVAVLEMSDRLPVPLQGKVEEVLIIADRAQREWDGDSYFLADNGGNLELYWFEESPDIPILGRVVLVMRPKKILDEDYTKDGWQIDD</sequence>
<keyword evidence="4 6" id="KW-0120">Carbon dioxide fixation</keyword>
<evidence type="ECO:0000259" key="9">
    <source>
        <dbReference type="Pfam" id="PF18579"/>
    </source>
</evidence>
<comment type="caution">
    <text evidence="10">The sequence shown here is derived from an EMBL/GenBank/DDBJ whole genome shotgun (WGS) entry which is preliminary data.</text>
</comment>
<dbReference type="Pfam" id="PF18578">
    <property type="entry name" value="Raf1_N"/>
    <property type="match status" value="1"/>
</dbReference>
<feature type="domain" description="Rubisco accumulation factor 1 alpha-helical" evidence="8">
    <location>
        <begin position="93"/>
        <end position="198"/>
    </location>
</feature>
<dbReference type="InterPro" id="IPR041358">
    <property type="entry name" value="Raf1_N"/>
</dbReference>
<evidence type="ECO:0000259" key="8">
    <source>
        <dbReference type="Pfam" id="PF18578"/>
    </source>
</evidence>
<feature type="region of interest" description="C-terminal beta-sheet" evidence="6">
    <location>
        <begin position="224"/>
        <end position="350"/>
    </location>
</feature>
<comment type="similarity">
    <text evidence="6">Belongs to the RAF family.</text>
</comment>
<proteinExistence type="inferred from homology"/>
<evidence type="ECO:0000256" key="3">
    <source>
        <dbReference type="ARBA" id="ARBA00023186"/>
    </source>
</evidence>
<gene>
    <name evidence="6" type="primary">raf1</name>
    <name evidence="10" type="ORF">CP500_000105</name>
</gene>
<dbReference type="Pfam" id="PF18579">
    <property type="entry name" value="Raf1_HTH"/>
    <property type="match status" value="1"/>
</dbReference>
<evidence type="ECO:0000313" key="11">
    <source>
        <dbReference type="Proteomes" id="UP000226442"/>
    </source>
</evidence>
<evidence type="ECO:0000256" key="4">
    <source>
        <dbReference type="ARBA" id="ARBA00023300"/>
    </source>
</evidence>
<name>A0A2G4F6G6_9CYAN</name>
<evidence type="ECO:0000313" key="10">
    <source>
        <dbReference type="EMBL" id="PHX57383.1"/>
    </source>
</evidence>
<dbReference type="Proteomes" id="UP000226442">
    <property type="component" value="Unassembled WGS sequence"/>
</dbReference>
<keyword evidence="3 6" id="KW-0143">Chaperone</keyword>
<dbReference type="OrthoDB" id="420612at2"/>
<reference evidence="10" key="1">
    <citation type="submission" date="2017-10" db="EMBL/GenBank/DDBJ databases">
        <title>Draft genome sequence of the planktic cyanobacteria Tychonema bourrellyi isolated from alpine lentic freshwater.</title>
        <authorList>
            <person name="Tett A."/>
            <person name="Armanini F."/>
            <person name="Asnicar F."/>
            <person name="Boscaini A."/>
            <person name="Pasolli E."/>
            <person name="Zolfo M."/>
            <person name="Donati C."/>
            <person name="Salmaso N."/>
            <person name="Segata N."/>
        </authorList>
    </citation>
    <scope>NUCLEOTIDE SEQUENCE</scope>
    <source>
        <strain evidence="10">FEM_GT703</strain>
    </source>
</reference>
<accession>A0A2G4F6G6</accession>
<dbReference type="InterPro" id="IPR037494">
    <property type="entry name" value="RAF1"/>
</dbReference>